<comment type="caution">
    <text evidence="8">The sequence shown here is derived from an EMBL/GenBank/DDBJ whole genome shotgun (WGS) entry which is preliminary data.</text>
</comment>
<dbReference type="Proteomes" id="UP001651158">
    <property type="component" value="Unassembled WGS sequence"/>
</dbReference>
<dbReference type="PROSITE" id="PS50112">
    <property type="entry name" value="PAS"/>
    <property type="match status" value="1"/>
</dbReference>
<evidence type="ECO:0000259" key="7">
    <source>
        <dbReference type="PROSITE" id="PS50888"/>
    </source>
</evidence>
<proteinExistence type="predicted"/>
<dbReference type="PRINTS" id="PR00785">
    <property type="entry name" value="NCTRNSLOCATR"/>
</dbReference>
<dbReference type="InterPro" id="IPR000014">
    <property type="entry name" value="PAS"/>
</dbReference>
<keyword evidence="2" id="KW-0805">Transcription regulation</keyword>
<evidence type="ECO:0000313" key="9">
    <source>
        <dbReference type="Proteomes" id="UP001651158"/>
    </source>
</evidence>
<dbReference type="EMBL" id="JAKROA010000001">
    <property type="protein sequence ID" value="KAL5111532.1"/>
    <property type="molecule type" value="Genomic_DNA"/>
</dbReference>
<evidence type="ECO:0000256" key="5">
    <source>
        <dbReference type="ARBA" id="ARBA00023242"/>
    </source>
</evidence>
<dbReference type="InterPro" id="IPR011598">
    <property type="entry name" value="bHLH_dom"/>
</dbReference>
<dbReference type="InterPro" id="IPR036638">
    <property type="entry name" value="HLH_DNA-bd_sf"/>
</dbReference>
<dbReference type="Gene3D" id="4.10.280.10">
    <property type="entry name" value="Helix-loop-helix DNA-binding domain"/>
    <property type="match status" value="1"/>
</dbReference>
<dbReference type="InterPro" id="IPR001067">
    <property type="entry name" value="Nuc_translocat"/>
</dbReference>
<reference evidence="8 9" key="1">
    <citation type="journal article" date="2022" name="Front. Cell. Infect. Microbiol.">
        <title>The Genomes of Two Strains of Taenia crassiceps the Animal Model for the Study of Human Cysticercosis.</title>
        <authorList>
            <person name="Bobes R.J."/>
            <person name="Estrada K."/>
            <person name="Rios-Valencia D.G."/>
            <person name="Calderon-Gallegos A."/>
            <person name="de la Torre P."/>
            <person name="Carrero J.C."/>
            <person name="Sanchez-Flores A."/>
            <person name="Laclette J.P."/>
        </authorList>
    </citation>
    <scope>NUCLEOTIDE SEQUENCE [LARGE SCALE GENOMIC DNA]</scope>
    <source>
        <strain evidence="8">WFUcys</strain>
    </source>
</reference>
<evidence type="ECO:0000259" key="6">
    <source>
        <dbReference type="PROSITE" id="PS50112"/>
    </source>
</evidence>
<dbReference type="SMART" id="SM00091">
    <property type="entry name" value="PAS"/>
    <property type="match status" value="1"/>
</dbReference>
<evidence type="ECO:0000256" key="4">
    <source>
        <dbReference type="ARBA" id="ARBA00023163"/>
    </source>
</evidence>
<accession>A0ABR4QPN2</accession>
<dbReference type="Gene3D" id="3.30.450.20">
    <property type="entry name" value="PAS domain"/>
    <property type="match status" value="2"/>
</dbReference>
<keyword evidence="9" id="KW-1185">Reference proteome</keyword>
<evidence type="ECO:0000256" key="1">
    <source>
        <dbReference type="ARBA" id="ARBA00022737"/>
    </source>
</evidence>
<feature type="domain" description="BHLH" evidence="7">
    <location>
        <begin position="1"/>
        <end position="38"/>
    </location>
</feature>
<evidence type="ECO:0008006" key="10">
    <source>
        <dbReference type="Google" id="ProtNLM"/>
    </source>
</evidence>
<dbReference type="PROSITE" id="PS50888">
    <property type="entry name" value="BHLH"/>
    <property type="match status" value="1"/>
</dbReference>
<keyword evidence="4" id="KW-0804">Transcription</keyword>
<sequence length="646" mass="70585">MSAYINELCTMVPSCSSVSRRPDKLTILRMAVSHLKTLRGTTNISDGYFKPSFLSDQELKHLILEAADGFLFVCRCDTGKVIYVSDSVSPVLSATQSDWYQRTVYDLCHPDDAEKIREQLVGVQRASSCAALGLDSPRDSLTNGTDYHKPADSSNACITARVLDLKSGIIKRDGSKSRCGLSDDRRGFICRMKLGNLLATQVSPSASTVARQARLRHQQIVLSAADFFDGDVGDFASGSPQQRYALMHVTGYVKSVPSTVESPNAVSADGFQIPHSSTDFVVSLLDRATSEGMNGAGNGVQEPGTSRNHSHPLYFVALARLQLTNLPNAADLTPHRTYQFTVRLDEEKQITFCDHRVSNVFTSPAYSSISPEHILGTKFTDLIVNPDEISTFCDVFNQVWKSDGRKVEVSLHLRPPPKSSTAVHNETSSLDGGVDVKCSIYAFKNPYSKTVEYAVCTLTSVMGLQASTAPKNAQPIYYSTFASTDSQRSQQQEQQPQDRNDGGSLYWCPVQCPPLQQQQQRGYVPDNVVSTPHQYDFCAAASATGCSPNVTVTQPKYLDVDEEYAARLGESRPISSHAQSQSIAHQPYVHTNASYTHPQQNISFTAASVYSSPSSSEGVTNRASAISYLPRCSDQRNGAGAGEWNL</sequence>
<keyword evidence="3" id="KW-0238">DNA-binding</keyword>
<keyword evidence="1" id="KW-0677">Repeat</keyword>
<keyword evidence="5" id="KW-0539">Nucleus</keyword>
<organism evidence="8 9">
    <name type="scientific">Taenia crassiceps</name>
    <dbReference type="NCBI Taxonomy" id="6207"/>
    <lineage>
        <taxon>Eukaryota</taxon>
        <taxon>Metazoa</taxon>
        <taxon>Spiralia</taxon>
        <taxon>Lophotrochozoa</taxon>
        <taxon>Platyhelminthes</taxon>
        <taxon>Cestoda</taxon>
        <taxon>Eucestoda</taxon>
        <taxon>Cyclophyllidea</taxon>
        <taxon>Taeniidae</taxon>
        <taxon>Taenia</taxon>
    </lineage>
</organism>
<protein>
    <recommendedName>
        <fullName evidence="10">Aryl hydrocarbon receptor nuclear translocator</fullName>
    </recommendedName>
</protein>
<evidence type="ECO:0000313" key="8">
    <source>
        <dbReference type="EMBL" id="KAL5111532.1"/>
    </source>
</evidence>
<dbReference type="InterPro" id="IPR035965">
    <property type="entry name" value="PAS-like_dom_sf"/>
</dbReference>
<dbReference type="PANTHER" id="PTHR23042">
    <property type="entry name" value="CIRCADIAN PROTEIN CLOCK/ARNT/BMAL/PAS"/>
    <property type="match status" value="1"/>
</dbReference>
<feature type="domain" description="PAS" evidence="6">
    <location>
        <begin position="56"/>
        <end position="127"/>
    </location>
</feature>
<evidence type="ECO:0000256" key="2">
    <source>
        <dbReference type="ARBA" id="ARBA00023015"/>
    </source>
</evidence>
<dbReference type="SUPFAM" id="SSF47459">
    <property type="entry name" value="HLH, helix-loop-helix DNA-binding domain"/>
    <property type="match status" value="1"/>
</dbReference>
<dbReference type="SUPFAM" id="SSF55785">
    <property type="entry name" value="PYP-like sensor domain (PAS domain)"/>
    <property type="match status" value="1"/>
</dbReference>
<evidence type="ECO:0000256" key="3">
    <source>
        <dbReference type="ARBA" id="ARBA00023125"/>
    </source>
</evidence>
<dbReference type="InterPro" id="IPR050933">
    <property type="entry name" value="Circadian_TF"/>
</dbReference>
<dbReference type="Pfam" id="PF00010">
    <property type="entry name" value="HLH"/>
    <property type="match status" value="1"/>
</dbReference>
<name>A0ABR4QPN2_9CEST</name>
<gene>
    <name evidence="8" type="ORF">TcWFU_002212</name>
</gene>
<dbReference type="CDD" id="cd00130">
    <property type="entry name" value="PAS"/>
    <property type="match status" value="2"/>
</dbReference>